<comment type="pathway">
    <text evidence="8">Amino-acid biosynthesis; L-proline biosynthesis; L-glutamate 5-semialdehyde from L-glutamate: step 1/2.</text>
</comment>
<feature type="binding site" evidence="8">
    <location>
        <position position="154"/>
    </location>
    <ligand>
        <name>substrate</name>
    </ligand>
</feature>
<dbReference type="InterPro" id="IPR036393">
    <property type="entry name" value="AceGlu_kinase-like_sf"/>
</dbReference>
<dbReference type="Gene3D" id="3.40.1160.10">
    <property type="entry name" value="Acetylglutamate kinase-like"/>
    <property type="match status" value="1"/>
</dbReference>
<dbReference type="RefSeq" id="WP_095688376.1">
    <property type="nucleotide sequence ID" value="NZ_CP016779.1"/>
</dbReference>
<dbReference type="OrthoDB" id="9804434at2"/>
<dbReference type="InterPro" id="IPR005715">
    <property type="entry name" value="Glu_5kinase/COase_Synthase"/>
</dbReference>
<keyword evidence="6 8" id="KW-0418">Kinase</keyword>
<keyword evidence="7 8" id="KW-0067">ATP-binding</keyword>
<dbReference type="GO" id="GO:0005829">
    <property type="term" value="C:cytosol"/>
    <property type="evidence" value="ECO:0007669"/>
    <property type="project" value="TreeGrafter"/>
</dbReference>
<dbReference type="FunFam" id="3.40.1160.10:FF:000018">
    <property type="entry name" value="Glutamate 5-kinase"/>
    <property type="match status" value="1"/>
</dbReference>
<dbReference type="SUPFAM" id="SSF53633">
    <property type="entry name" value="Carbamate kinase-like"/>
    <property type="match status" value="1"/>
</dbReference>
<evidence type="ECO:0000256" key="2">
    <source>
        <dbReference type="ARBA" id="ARBA00022605"/>
    </source>
</evidence>
<evidence type="ECO:0000313" key="10">
    <source>
        <dbReference type="EMBL" id="ASY24113.1"/>
    </source>
</evidence>
<sequence>MSVNISAAKRIVIKVGSSTLTGKAGANLDPAAIDKLVDVVAKLKSEGKEVAVVSSGAIAAGLAPLGLNSRPTDLTSQQAAASVGQGLLMARYTQSFNRFKITTSQVLITLDDITKAKHVENIKEVLLSLLKLSVVPIINENDSVGTEEIKFGDNDGLAALVTNLLKADLLVLVTDIDGLYDANPAKPGAKAIHQVSDISKIDAQSIGGIGSAGVGSGGMVTKIEAAKLVTAAGIGMLLTKLSDLPDALAGKTVGTYFLPN</sequence>
<dbReference type="Pfam" id="PF00696">
    <property type="entry name" value="AA_kinase"/>
    <property type="match status" value="1"/>
</dbReference>
<name>A0A249L4Y9_9ACTN</name>
<dbReference type="GO" id="GO:0055129">
    <property type="term" value="P:L-proline biosynthetic process"/>
    <property type="evidence" value="ECO:0007669"/>
    <property type="project" value="UniProtKB-UniRule"/>
</dbReference>
<dbReference type="PROSITE" id="PS00902">
    <property type="entry name" value="GLUTAMATE_5_KINASE"/>
    <property type="match status" value="1"/>
</dbReference>
<evidence type="ECO:0000256" key="3">
    <source>
        <dbReference type="ARBA" id="ARBA00022650"/>
    </source>
</evidence>
<dbReference type="PRINTS" id="PR00474">
    <property type="entry name" value="GLU5KINASE"/>
</dbReference>
<feature type="binding site" evidence="8">
    <location>
        <begin position="216"/>
        <end position="222"/>
    </location>
    <ligand>
        <name>ATP</name>
        <dbReference type="ChEBI" id="CHEBI:30616"/>
    </ligand>
</feature>
<evidence type="ECO:0000256" key="6">
    <source>
        <dbReference type="ARBA" id="ARBA00022777"/>
    </source>
</evidence>
<dbReference type="EC" id="2.7.2.11" evidence="8"/>
<comment type="function">
    <text evidence="8">Catalyzes the transfer of a phosphate group to glutamate to form L-glutamate 5-phosphate.</text>
</comment>
<dbReference type="EMBL" id="CP016779">
    <property type="protein sequence ID" value="ASY24113.1"/>
    <property type="molecule type" value="Genomic_DNA"/>
</dbReference>
<dbReference type="GO" id="GO:0005524">
    <property type="term" value="F:ATP binding"/>
    <property type="evidence" value="ECO:0007669"/>
    <property type="project" value="UniProtKB-KW"/>
</dbReference>
<dbReference type="AlphaFoldDB" id="A0A249L4Y9"/>
<keyword evidence="1 8" id="KW-0963">Cytoplasm</keyword>
<dbReference type="PANTHER" id="PTHR43654:SF1">
    <property type="entry name" value="ISOPENTENYL PHOSPHATE KINASE"/>
    <property type="match status" value="1"/>
</dbReference>
<organism evidence="10 11">
    <name type="scientific">Candidatus Nanopelagicus abundans</name>
    <dbReference type="NCBI Taxonomy" id="1884916"/>
    <lineage>
        <taxon>Bacteria</taxon>
        <taxon>Bacillati</taxon>
        <taxon>Actinomycetota</taxon>
        <taxon>Actinomycetes</taxon>
        <taxon>Candidatus Nanopelagicales</taxon>
        <taxon>Candidatus Nanopelagicaceae</taxon>
        <taxon>Candidatus Nanopelagicus</taxon>
    </lineage>
</organism>
<keyword evidence="4 8" id="KW-0808">Transferase</keyword>
<dbReference type="Proteomes" id="UP000217210">
    <property type="component" value="Chromosome"/>
</dbReference>
<dbReference type="InterPro" id="IPR019797">
    <property type="entry name" value="Glutamate_5-kinase_CS"/>
</dbReference>
<keyword evidence="2 8" id="KW-0028">Amino-acid biosynthesis</keyword>
<dbReference type="GO" id="GO:0004349">
    <property type="term" value="F:glutamate 5-kinase activity"/>
    <property type="evidence" value="ECO:0007669"/>
    <property type="project" value="UniProtKB-UniRule"/>
</dbReference>
<feature type="binding site" evidence="8">
    <location>
        <begin position="174"/>
        <end position="175"/>
    </location>
    <ligand>
        <name>ATP</name>
        <dbReference type="ChEBI" id="CHEBI:30616"/>
    </ligand>
</feature>
<dbReference type="NCBIfam" id="TIGR01027">
    <property type="entry name" value="proB"/>
    <property type="match status" value="1"/>
</dbReference>
<evidence type="ECO:0000256" key="4">
    <source>
        <dbReference type="ARBA" id="ARBA00022679"/>
    </source>
</evidence>
<dbReference type="UniPathway" id="UPA00098">
    <property type="reaction ID" value="UER00359"/>
</dbReference>
<comment type="catalytic activity">
    <reaction evidence="8">
        <text>L-glutamate + ATP = L-glutamyl 5-phosphate + ADP</text>
        <dbReference type="Rhea" id="RHEA:14877"/>
        <dbReference type="ChEBI" id="CHEBI:29985"/>
        <dbReference type="ChEBI" id="CHEBI:30616"/>
        <dbReference type="ChEBI" id="CHEBI:58274"/>
        <dbReference type="ChEBI" id="CHEBI:456216"/>
        <dbReference type="EC" id="2.7.2.11"/>
    </reaction>
</comment>
<feature type="domain" description="Aspartate/glutamate/uridylate kinase" evidence="9">
    <location>
        <begin position="9"/>
        <end position="234"/>
    </location>
</feature>
<feature type="binding site" evidence="8">
    <location>
        <position position="142"/>
    </location>
    <ligand>
        <name>substrate</name>
    </ligand>
</feature>
<dbReference type="InterPro" id="IPR001048">
    <property type="entry name" value="Asp/Glu/Uridylate_kinase"/>
</dbReference>
<proteinExistence type="inferred from homology"/>
<comment type="subcellular location">
    <subcellularLocation>
        <location evidence="8">Cytoplasm</location>
    </subcellularLocation>
</comment>
<dbReference type="InterPro" id="IPR001057">
    <property type="entry name" value="Glu/AcGlu_kinase"/>
</dbReference>
<dbReference type="InterPro" id="IPR011529">
    <property type="entry name" value="Glu_5kinase"/>
</dbReference>
<protein>
    <recommendedName>
        <fullName evidence="8">Glutamate 5-kinase</fullName>
        <ecNumber evidence="8">2.7.2.11</ecNumber>
    </recommendedName>
    <alternativeName>
        <fullName evidence="8">Gamma-glutamyl kinase</fullName>
        <shortName evidence="8">GK</shortName>
    </alternativeName>
</protein>
<dbReference type="CDD" id="cd04242">
    <property type="entry name" value="AAK_G5K_ProB"/>
    <property type="match status" value="1"/>
</dbReference>
<gene>
    <name evidence="8" type="primary">proB</name>
    <name evidence="10" type="ORF">B1sIIB91_04250</name>
</gene>
<dbReference type="PIRSF" id="PIRSF000729">
    <property type="entry name" value="GK"/>
    <property type="match status" value="1"/>
</dbReference>
<dbReference type="KEGG" id="nab:B1sIIB91_04250"/>
<dbReference type="HAMAP" id="MF_00456">
    <property type="entry name" value="ProB"/>
    <property type="match status" value="1"/>
</dbReference>
<dbReference type="PANTHER" id="PTHR43654">
    <property type="entry name" value="GLUTAMATE 5-KINASE"/>
    <property type="match status" value="1"/>
</dbReference>
<evidence type="ECO:0000256" key="1">
    <source>
        <dbReference type="ARBA" id="ARBA00022490"/>
    </source>
</evidence>
<feature type="binding site" evidence="8">
    <location>
        <position position="14"/>
    </location>
    <ligand>
        <name>ATP</name>
        <dbReference type="ChEBI" id="CHEBI:30616"/>
    </ligand>
</feature>
<evidence type="ECO:0000256" key="8">
    <source>
        <dbReference type="HAMAP-Rule" id="MF_00456"/>
    </source>
</evidence>
<keyword evidence="5 8" id="KW-0547">Nucleotide-binding</keyword>
<evidence type="ECO:0000256" key="7">
    <source>
        <dbReference type="ARBA" id="ARBA00022840"/>
    </source>
</evidence>
<keyword evidence="11" id="KW-1185">Reference proteome</keyword>
<evidence type="ECO:0000256" key="5">
    <source>
        <dbReference type="ARBA" id="ARBA00022741"/>
    </source>
</evidence>
<dbReference type="InterPro" id="IPR041739">
    <property type="entry name" value="G5K_ProB"/>
</dbReference>
<evidence type="ECO:0000259" key="9">
    <source>
        <dbReference type="Pfam" id="PF00696"/>
    </source>
</evidence>
<reference evidence="10 11" key="1">
    <citation type="submission" date="2016-07" db="EMBL/GenBank/DDBJ databases">
        <title>High microdiversification within the ubiquitous acI lineage of Actinobacteria.</title>
        <authorList>
            <person name="Neuenschwander S.M."/>
            <person name="Salcher M."/>
            <person name="Ghai R."/>
            <person name="Pernthaler J."/>
        </authorList>
    </citation>
    <scope>NUCLEOTIDE SEQUENCE [LARGE SCALE GENOMIC DNA]</scope>
    <source>
        <strain evidence="10">MMS-IIB-91</strain>
    </source>
</reference>
<keyword evidence="3 8" id="KW-0641">Proline biosynthesis</keyword>
<feature type="binding site" evidence="8">
    <location>
        <position position="55"/>
    </location>
    <ligand>
        <name>substrate</name>
    </ligand>
</feature>
<comment type="similarity">
    <text evidence="8">Belongs to the glutamate 5-kinase family.</text>
</comment>
<evidence type="ECO:0000313" key="11">
    <source>
        <dbReference type="Proteomes" id="UP000217210"/>
    </source>
</evidence>
<accession>A0A249L4Y9</accession>